<accession>A0ABX2C286</accession>
<dbReference type="InterPro" id="IPR050834">
    <property type="entry name" value="Glycosyltransf_2"/>
</dbReference>
<feature type="domain" description="Glycosyltransferase 2-like" evidence="1">
    <location>
        <begin position="9"/>
        <end position="179"/>
    </location>
</feature>
<dbReference type="EMBL" id="WOEY01000130">
    <property type="protein sequence ID" value="NPT46125.1"/>
    <property type="molecule type" value="Genomic_DNA"/>
</dbReference>
<dbReference type="Gene3D" id="3.90.550.10">
    <property type="entry name" value="Spore Coat Polysaccharide Biosynthesis Protein SpsA, Chain A"/>
    <property type="match status" value="1"/>
</dbReference>
<dbReference type="InterPro" id="IPR029044">
    <property type="entry name" value="Nucleotide-diphossugar_trans"/>
</dbReference>
<keyword evidence="3" id="KW-1185">Reference proteome</keyword>
<dbReference type="Pfam" id="PF00535">
    <property type="entry name" value="Glycos_transf_2"/>
    <property type="match status" value="1"/>
</dbReference>
<evidence type="ECO:0000313" key="2">
    <source>
        <dbReference type="EMBL" id="NPT46125.1"/>
    </source>
</evidence>
<reference evidence="2 3" key="1">
    <citation type="submission" date="2019-11" db="EMBL/GenBank/DDBJ databases">
        <title>Metabolism of dissolved organic matter in forest soils.</title>
        <authorList>
            <person name="Cyle K.T."/>
            <person name="Wilhelm R.C."/>
            <person name="Martinez C.E."/>
        </authorList>
    </citation>
    <scope>NUCLEOTIDE SEQUENCE [LARGE SCALE GENOMIC DNA]</scope>
    <source>
        <strain evidence="2 3">1N</strain>
    </source>
</reference>
<protein>
    <submittedName>
        <fullName evidence="2">Glycosyltransferase</fullName>
    </submittedName>
</protein>
<dbReference type="SUPFAM" id="SSF53448">
    <property type="entry name" value="Nucleotide-diphospho-sugar transferases"/>
    <property type="match status" value="1"/>
</dbReference>
<gene>
    <name evidence="2" type="ORF">GNZ12_33360</name>
</gene>
<evidence type="ECO:0000259" key="1">
    <source>
        <dbReference type="Pfam" id="PF00535"/>
    </source>
</evidence>
<dbReference type="PANTHER" id="PTHR43685:SF2">
    <property type="entry name" value="GLYCOSYLTRANSFERASE 2-LIKE DOMAIN-CONTAINING PROTEIN"/>
    <property type="match status" value="1"/>
</dbReference>
<dbReference type="InterPro" id="IPR001173">
    <property type="entry name" value="Glyco_trans_2-like"/>
</dbReference>
<sequence>MNTVRVAAIVVSYNRRTLLQECVEALLAQTRPVDAIYVVDNGSNDGSREYLAAVEAKHDRVFVVLSESNTGGAGGFATGIRTAFSKGYDWYWLMDDDAEPMPDALEQLMVSQDAARTDVVALCGAVFGIDRRVQFWHQGTFDDRMRLIAPKPEYHAADSFKTDYMSFVGACIRHDAIQRVGFPAHEYFVWNDDVEYTARLSRIGELRCVTASHMTHKDGENRDLVQRPRSLRAWFETRRMPAATQWKYACGLRNYVDMVFRHRGPAPFWAASIFARRLVRILVFGDRRFSVIMLYVRYFEQAVGRTPFDTVRPADWKKSLMASPEPDKAVAAKSASD</sequence>
<name>A0ABX2C286_9BURK</name>
<comment type="caution">
    <text evidence="2">The sequence shown here is derived from an EMBL/GenBank/DDBJ whole genome shotgun (WGS) entry which is preliminary data.</text>
</comment>
<organism evidence="2 3">
    <name type="scientific">Paraburkholderia solitsugae</name>
    <dbReference type="NCBI Taxonomy" id="2675748"/>
    <lineage>
        <taxon>Bacteria</taxon>
        <taxon>Pseudomonadati</taxon>
        <taxon>Pseudomonadota</taxon>
        <taxon>Betaproteobacteria</taxon>
        <taxon>Burkholderiales</taxon>
        <taxon>Burkholderiaceae</taxon>
        <taxon>Paraburkholderia</taxon>
    </lineage>
</organism>
<evidence type="ECO:0000313" key="3">
    <source>
        <dbReference type="Proteomes" id="UP000652198"/>
    </source>
</evidence>
<dbReference type="Proteomes" id="UP000652198">
    <property type="component" value="Unassembled WGS sequence"/>
</dbReference>
<proteinExistence type="predicted"/>
<dbReference type="PANTHER" id="PTHR43685">
    <property type="entry name" value="GLYCOSYLTRANSFERASE"/>
    <property type="match status" value="1"/>
</dbReference>
<dbReference type="RefSeq" id="WP_172316272.1">
    <property type="nucleotide sequence ID" value="NZ_WOEY01000130.1"/>
</dbReference>